<evidence type="ECO:0000313" key="1">
    <source>
        <dbReference type="EMBL" id="EUA89330.1"/>
    </source>
</evidence>
<dbReference type="Proteomes" id="UP000020681">
    <property type="component" value="Unassembled WGS sequence"/>
</dbReference>
<evidence type="ECO:0000313" key="2">
    <source>
        <dbReference type="Proteomes" id="UP000020681"/>
    </source>
</evidence>
<dbReference type="Gene3D" id="3.30.559.10">
    <property type="entry name" value="Chloramphenicol acetyltransferase-like domain"/>
    <property type="match status" value="1"/>
</dbReference>
<comment type="caution">
    <text evidence="1">The sequence shown here is derived from an EMBL/GenBank/DDBJ whole genome shotgun (WGS) entry which is preliminary data.</text>
</comment>
<dbReference type="InterPro" id="IPR023213">
    <property type="entry name" value="CAT-like_dom_sf"/>
</dbReference>
<dbReference type="EMBL" id="JAOL01000122">
    <property type="protein sequence ID" value="EUA89330.1"/>
    <property type="molecule type" value="Genomic_DNA"/>
</dbReference>
<name>A0ABP3ADC6_MYCUL</name>
<protein>
    <submittedName>
        <fullName evidence="1">Condensation domain protein</fullName>
    </submittedName>
</protein>
<accession>A0ABP3ADC6</accession>
<dbReference type="SUPFAM" id="SSF52777">
    <property type="entry name" value="CoA-dependent acyltransferases"/>
    <property type="match status" value="1"/>
</dbReference>
<sequence length="50" mass="5230">MLLIALGADDHYLAWSVHHIAADGWSAAGLLNAELSKAYAALGRAARLPS</sequence>
<proteinExistence type="predicted"/>
<keyword evidence="2" id="KW-1185">Reference proteome</keyword>
<gene>
    <name evidence="1" type="ORF">I551_4140</name>
</gene>
<reference evidence="1 2" key="1">
    <citation type="submission" date="2014-01" db="EMBL/GenBank/DDBJ databases">
        <authorList>
            <person name="Dobos K."/>
            <person name="Lenaerts A."/>
            <person name="Ordway D."/>
            <person name="DeGroote M.A."/>
            <person name="Parker T."/>
            <person name="Sizemore C."/>
            <person name="Tallon L.J."/>
            <person name="Sadzewicz L.K."/>
            <person name="Sengamalay N."/>
            <person name="Fraser C.M."/>
            <person name="Hine E."/>
            <person name="Shefchek K.A."/>
            <person name="Das S.P."/>
            <person name="Tettelin H."/>
        </authorList>
    </citation>
    <scope>NUCLEOTIDE SEQUENCE [LARGE SCALE GENOMIC DNA]</scope>
    <source>
        <strain evidence="1 2">Harvey</strain>
    </source>
</reference>
<organism evidence="1 2">
    <name type="scientific">Mycobacterium ulcerans str. Harvey</name>
    <dbReference type="NCBI Taxonomy" id="1299332"/>
    <lineage>
        <taxon>Bacteria</taxon>
        <taxon>Bacillati</taxon>
        <taxon>Actinomycetota</taxon>
        <taxon>Actinomycetes</taxon>
        <taxon>Mycobacteriales</taxon>
        <taxon>Mycobacteriaceae</taxon>
        <taxon>Mycobacterium</taxon>
        <taxon>Mycobacterium ulcerans group</taxon>
    </lineage>
</organism>